<gene>
    <name evidence="1" type="ORF">U3653_28350</name>
</gene>
<dbReference type="RefSeq" id="WP_195082962.1">
    <property type="nucleotide sequence ID" value="NZ_JAYESH010000015.1"/>
</dbReference>
<dbReference type="EMBL" id="JAYKYQ010000014">
    <property type="protein sequence ID" value="MEB3513955.1"/>
    <property type="molecule type" value="Genomic_DNA"/>
</dbReference>
<comment type="caution">
    <text evidence="1">The sequence shown here is derived from an EMBL/GenBank/DDBJ whole genome shotgun (WGS) entry which is preliminary data.</text>
</comment>
<reference evidence="1 2" key="1">
    <citation type="submission" date="2023-12" db="EMBL/GenBank/DDBJ databases">
        <title>novel species in genus Nocarida.</title>
        <authorList>
            <person name="Li Z."/>
        </authorList>
    </citation>
    <scope>NUCLEOTIDE SEQUENCE [LARGE SCALE GENOMIC DNA]</scope>
    <source>
        <strain evidence="1 2">CDC186</strain>
    </source>
</reference>
<organism evidence="1 2">
    <name type="scientific">Nocardia implantans</name>
    <dbReference type="NCBI Taxonomy" id="3108168"/>
    <lineage>
        <taxon>Bacteria</taxon>
        <taxon>Bacillati</taxon>
        <taxon>Actinomycetota</taxon>
        <taxon>Actinomycetes</taxon>
        <taxon>Mycobacteriales</taxon>
        <taxon>Nocardiaceae</taxon>
        <taxon>Nocardia</taxon>
    </lineage>
</organism>
<evidence type="ECO:0000313" key="2">
    <source>
        <dbReference type="Proteomes" id="UP001348098"/>
    </source>
</evidence>
<sequence length="66" mass="7110">MWISAWGGRRVDREVEMVGVDHVEEAQDSMVGAGDQDTTVGRQNPDAVAQLDVGVVLGERAWGGSR</sequence>
<name>A0ABU6B2Q2_9NOCA</name>
<proteinExistence type="predicted"/>
<protein>
    <submittedName>
        <fullName evidence="1">Uncharacterized protein</fullName>
    </submittedName>
</protein>
<evidence type="ECO:0000313" key="1">
    <source>
        <dbReference type="EMBL" id="MEB3513955.1"/>
    </source>
</evidence>
<accession>A0ABU6B2Q2</accession>
<dbReference type="Proteomes" id="UP001348098">
    <property type="component" value="Unassembled WGS sequence"/>
</dbReference>
<keyword evidence="2" id="KW-1185">Reference proteome</keyword>